<evidence type="ECO:0000259" key="1">
    <source>
        <dbReference type="Pfam" id="PF18737"/>
    </source>
</evidence>
<dbReference type="InterPro" id="IPR040788">
    <property type="entry name" value="HEPN_MAE_28990"/>
</dbReference>
<feature type="domain" description="MAE-28990/MAE-18760-like HEPN" evidence="1">
    <location>
        <begin position="10"/>
        <end position="225"/>
    </location>
</feature>
<protein>
    <recommendedName>
        <fullName evidence="1">MAE-28990/MAE-18760-like HEPN domain-containing protein</fullName>
    </recommendedName>
</protein>
<evidence type="ECO:0000313" key="3">
    <source>
        <dbReference type="Proteomes" id="UP000288388"/>
    </source>
</evidence>
<evidence type="ECO:0000313" key="2">
    <source>
        <dbReference type="EMBL" id="RVU92628.1"/>
    </source>
</evidence>
<accession>A0A2N8PU08</accession>
<organism evidence="2 3">
    <name type="scientific">Enterococcus avium</name>
    <name type="common">Streptococcus avium</name>
    <dbReference type="NCBI Taxonomy" id="33945"/>
    <lineage>
        <taxon>Bacteria</taxon>
        <taxon>Bacillati</taxon>
        <taxon>Bacillota</taxon>
        <taxon>Bacilli</taxon>
        <taxon>Lactobacillales</taxon>
        <taxon>Enterococcaceae</taxon>
        <taxon>Enterococcus</taxon>
    </lineage>
</organism>
<dbReference type="AlphaFoldDB" id="A0A2N8PU08"/>
<comment type="caution">
    <text evidence="2">The sequence shown here is derived from an EMBL/GenBank/DDBJ whole genome shotgun (WGS) entry which is preliminary data.</text>
</comment>
<dbReference type="Pfam" id="PF18737">
    <property type="entry name" value="HEPN_MAE_28990"/>
    <property type="match status" value="1"/>
</dbReference>
<gene>
    <name evidence="2" type="ORF">EK398_19235</name>
</gene>
<dbReference type="Proteomes" id="UP000288388">
    <property type="component" value="Unassembled WGS sequence"/>
</dbReference>
<reference evidence="2 3" key="1">
    <citation type="submission" date="2018-12" db="EMBL/GenBank/DDBJ databases">
        <title>A novel vanA-carrying plasmid in a clinical isolate of Enterococcus avium.</title>
        <authorList>
            <person name="Bernasconi O.J."/>
            <person name="Luzzaro F."/>
            <person name="Endimiani A."/>
        </authorList>
    </citation>
    <scope>NUCLEOTIDE SEQUENCE [LARGE SCALE GENOMIC DNA]</scope>
    <source>
        <strain evidence="2 3">LC0559/18</strain>
    </source>
</reference>
<proteinExistence type="predicted"/>
<dbReference type="RefSeq" id="WP_102873219.1">
    <property type="nucleotide sequence ID" value="NZ_JARPXB010000001.1"/>
</dbReference>
<dbReference type="EMBL" id="RYZS01000002">
    <property type="protein sequence ID" value="RVU92628.1"/>
    <property type="molecule type" value="Genomic_DNA"/>
</dbReference>
<name>A0A2N8PU08_ENTAV</name>
<sequence>MRKNFEKLTKEIDLFLDLLKYFENKLIGYEVDCSILSIDIVDKDEYEAVFKSLKSNVILMLYNLVESTVRLTMNSYYDSVNDRKLGYQNLIEEVKKIWIKQALGTVQKNDSIQKNIYSMIELAVQEQSAIQIDFEQFNLSGNADLKEIKDIMKIHGIGYEEKEFKTFGGSLKSIKDMRNSLAHGNISFQDNGRGLSVSELEEYKEQTYSCLDYFMRTVEENIDKQFRNII</sequence>